<name>A0A0W8E4C4_9ZZZZ</name>
<organism evidence="1">
    <name type="scientific">hydrocarbon metagenome</name>
    <dbReference type="NCBI Taxonomy" id="938273"/>
    <lineage>
        <taxon>unclassified sequences</taxon>
        <taxon>metagenomes</taxon>
        <taxon>ecological metagenomes</taxon>
    </lineage>
</organism>
<proteinExistence type="predicted"/>
<sequence>MVLQPPNMMIAGQLLHNPEKMAVIGSTDTLTASRIRFDLTLEWNRYENKNALQ</sequence>
<dbReference type="EMBL" id="LNQE01001878">
    <property type="protein sequence ID" value="KUG03511.1"/>
    <property type="molecule type" value="Genomic_DNA"/>
</dbReference>
<protein>
    <submittedName>
        <fullName evidence="1">Uncharacterized protein</fullName>
    </submittedName>
</protein>
<dbReference type="AlphaFoldDB" id="A0A0W8E4C4"/>
<reference evidence="1" key="1">
    <citation type="journal article" date="2015" name="Proc. Natl. Acad. Sci. U.S.A.">
        <title>Networks of energetic and metabolic interactions define dynamics in microbial communities.</title>
        <authorList>
            <person name="Embree M."/>
            <person name="Liu J.K."/>
            <person name="Al-Bassam M.M."/>
            <person name="Zengler K."/>
        </authorList>
    </citation>
    <scope>NUCLEOTIDE SEQUENCE</scope>
</reference>
<accession>A0A0W8E4C4</accession>
<comment type="caution">
    <text evidence="1">The sequence shown here is derived from an EMBL/GenBank/DDBJ whole genome shotgun (WGS) entry which is preliminary data.</text>
</comment>
<evidence type="ECO:0000313" key="1">
    <source>
        <dbReference type="EMBL" id="KUG03511.1"/>
    </source>
</evidence>
<gene>
    <name evidence="1" type="ORF">ASZ90_019073</name>
</gene>